<dbReference type="EMBL" id="CM047904">
    <property type="protein sequence ID" value="KAJ0089620.1"/>
    <property type="molecule type" value="Genomic_DNA"/>
</dbReference>
<reference evidence="2" key="1">
    <citation type="journal article" date="2023" name="G3 (Bethesda)">
        <title>Genome assembly and association tests identify interacting loci associated with vigor, precocity, and sex in interspecific pistachio rootstocks.</title>
        <authorList>
            <person name="Palmer W."/>
            <person name="Jacygrad E."/>
            <person name="Sagayaradj S."/>
            <person name="Cavanaugh K."/>
            <person name="Han R."/>
            <person name="Bertier L."/>
            <person name="Beede B."/>
            <person name="Kafkas S."/>
            <person name="Golino D."/>
            <person name="Preece J."/>
            <person name="Michelmore R."/>
        </authorList>
    </citation>
    <scope>NUCLEOTIDE SEQUENCE [LARGE SCALE GENOMIC DNA]</scope>
</reference>
<keyword evidence="2" id="KW-1185">Reference proteome</keyword>
<protein>
    <submittedName>
        <fullName evidence="1">Uncharacterized protein</fullName>
    </submittedName>
</protein>
<evidence type="ECO:0000313" key="1">
    <source>
        <dbReference type="EMBL" id="KAJ0089620.1"/>
    </source>
</evidence>
<dbReference type="Proteomes" id="UP001164250">
    <property type="component" value="Chromosome 8"/>
</dbReference>
<name>A0ACC1ASF4_9ROSI</name>
<proteinExistence type="predicted"/>
<comment type="caution">
    <text evidence="1">The sequence shown here is derived from an EMBL/GenBank/DDBJ whole genome shotgun (WGS) entry which is preliminary data.</text>
</comment>
<sequence>MQTSKLRVDLALYIRVNYVVIRNCR</sequence>
<evidence type="ECO:0000313" key="2">
    <source>
        <dbReference type="Proteomes" id="UP001164250"/>
    </source>
</evidence>
<accession>A0ACC1ASF4</accession>
<organism evidence="1 2">
    <name type="scientific">Pistacia atlantica</name>
    <dbReference type="NCBI Taxonomy" id="434234"/>
    <lineage>
        <taxon>Eukaryota</taxon>
        <taxon>Viridiplantae</taxon>
        <taxon>Streptophyta</taxon>
        <taxon>Embryophyta</taxon>
        <taxon>Tracheophyta</taxon>
        <taxon>Spermatophyta</taxon>
        <taxon>Magnoliopsida</taxon>
        <taxon>eudicotyledons</taxon>
        <taxon>Gunneridae</taxon>
        <taxon>Pentapetalae</taxon>
        <taxon>rosids</taxon>
        <taxon>malvids</taxon>
        <taxon>Sapindales</taxon>
        <taxon>Anacardiaceae</taxon>
        <taxon>Pistacia</taxon>
    </lineage>
</organism>
<gene>
    <name evidence="1" type="ORF">Patl1_14895</name>
</gene>